<comment type="similarity">
    <text evidence="2 11">Belongs to the diacylglycerol acyltransferase family.</text>
</comment>
<keyword evidence="10 13" id="KW-0012">Acyltransferase</keyword>
<protein>
    <recommendedName>
        <fullName evidence="11">Acyltransferase</fullName>
        <ecNumber evidence="11">2.3.1.-</ecNumber>
    </recommendedName>
</protein>
<feature type="transmembrane region" description="Helical" evidence="11">
    <location>
        <begin position="157"/>
        <end position="174"/>
    </location>
</feature>
<dbReference type="Proteomes" id="UP000386466">
    <property type="component" value="Unassembled WGS sequence"/>
</dbReference>
<feature type="transmembrane region" description="Helical" evidence="11">
    <location>
        <begin position="277"/>
        <end position="294"/>
    </location>
</feature>
<dbReference type="GO" id="GO:0005789">
    <property type="term" value="C:endoplasmic reticulum membrane"/>
    <property type="evidence" value="ECO:0007669"/>
    <property type="project" value="UniProtKB-SubCell"/>
</dbReference>
<evidence type="ECO:0000256" key="10">
    <source>
        <dbReference type="ARBA" id="ARBA00023315"/>
    </source>
</evidence>
<keyword evidence="4 11" id="KW-0808">Transferase</keyword>
<feature type="compositionally biased region" description="Low complexity" evidence="12">
    <location>
        <begin position="32"/>
        <end position="42"/>
    </location>
</feature>
<keyword evidence="8" id="KW-0443">Lipid metabolism</keyword>
<evidence type="ECO:0000313" key="14">
    <source>
        <dbReference type="Proteomes" id="UP000386466"/>
    </source>
</evidence>
<evidence type="ECO:0000256" key="11">
    <source>
        <dbReference type="RuleBase" id="RU367023"/>
    </source>
</evidence>
<organism evidence="13 14">
    <name type="scientific">Lynx pardinus</name>
    <name type="common">Iberian lynx</name>
    <name type="synonym">Felis pardina</name>
    <dbReference type="NCBI Taxonomy" id="191816"/>
    <lineage>
        <taxon>Eukaryota</taxon>
        <taxon>Metazoa</taxon>
        <taxon>Chordata</taxon>
        <taxon>Craniata</taxon>
        <taxon>Vertebrata</taxon>
        <taxon>Euteleostomi</taxon>
        <taxon>Mammalia</taxon>
        <taxon>Eutheria</taxon>
        <taxon>Laurasiatheria</taxon>
        <taxon>Carnivora</taxon>
        <taxon>Feliformia</taxon>
        <taxon>Felidae</taxon>
        <taxon>Felinae</taxon>
        <taxon>Lynx</taxon>
    </lineage>
</organism>
<name>A0A485MGG7_LYNPA</name>
<dbReference type="GO" id="GO:0019432">
    <property type="term" value="P:triglyceride biosynthetic process"/>
    <property type="evidence" value="ECO:0007669"/>
    <property type="project" value="TreeGrafter"/>
</dbReference>
<evidence type="ECO:0000256" key="6">
    <source>
        <dbReference type="ARBA" id="ARBA00022824"/>
    </source>
</evidence>
<dbReference type="CDD" id="cd07987">
    <property type="entry name" value="LPLAT_MGAT-like"/>
    <property type="match status" value="1"/>
</dbReference>
<dbReference type="PANTHER" id="PTHR12317:SF36">
    <property type="entry name" value="2-ACYLGLYCEROL O-ACYLTRANSFERASE 3"/>
    <property type="match status" value="1"/>
</dbReference>
<proteinExistence type="inferred from homology"/>
<dbReference type="EMBL" id="CAAGRJ010001006">
    <property type="protein sequence ID" value="VFV18686.1"/>
    <property type="molecule type" value="Genomic_DNA"/>
</dbReference>
<keyword evidence="6 11" id="KW-0256">Endoplasmic reticulum</keyword>
<gene>
    <name evidence="13" type="ORF">LYPA_23C015034</name>
</gene>
<evidence type="ECO:0000256" key="5">
    <source>
        <dbReference type="ARBA" id="ARBA00022692"/>
    </source>
</evidence>
<evidence type="ECO:0000256" key="12">
    <source>
        <dbReference type="SAM" id="MobiDB-lite"/>
    </source>
</evidence>
<dbReference type="PANTHER" id="PTHR12317">
    <property type="entry name" value="DIACYLGLYCEROL O-ACYLTRANSFERASE"/>
    <property type="match status" value="1"/>
</dbReference>
<dbReference type="InterPro" id="IPR007130">
    <property type="entry name" value="DAGAT"/>
</dbReference>
<evidence type="ECO:0000313" key="13">
    <source>
        <dbReference type="EMBL" id="VFV18686.1"/>
    </source>
</evidence>
<dbReference type="GO" id="GO:0004144">
    <property type="term" value="F:diacylglycerol O-acyltransferase activity"/>
    <property type="evidence" value="ECO:0007669"/>
    <property type="project" value="TreeGrafter"/>
</dbReference>
<keyword evidence="9 11" id="KW-0472">Membrane</keyword>
<evidence type="ECO:0000256" key="7">
    <source>
        <dbReference type="ARBA" id="ARBA00022989"/>
    </source>
</evidence>
<dbReference type="AlphaFoldDB" id="A0A485MGG7"/>
<keyword evidence="5 11" id="KW-0812">Transmembrane</keyword>
<comment type="subcellular location">
    <subcellularLocation>
        <location evidence="1 11">Endoplasmic reticulum membrane</location>
        <topology evidence="1 11">Multi-pass membrane protein</topology>
    </subcellularLocation>
</comment>
<evidence type="ECO:0000256" key="4">
    <source>
        <dbReference type="ARBA" id="ARBA00022679"/>
    </source>
</evidence>
<feature type="transmembrane region" description="Helical" evidence="11">
    <location>
        <begin position="180"/>
        <end position="202"/>
    </location>
</feature>
<reference evidence="13 14" key="1">
    <citation type="submission" date="2019-01" db="EMBL/GenBank/DDBJ databases">
        <authorList>
            <person name="Alioto T."/>
            <person name="Alioto T."/>
        </authorList>
    </citation>
    <scope>NUCLEOTIDE SEQUENCE [LARGE SCALE GENOMIC DNA]</scope>
</reference>
<dbReference type="EC" id="2.3.1.-" evidence="11"/>
<feature type="region of interest" description="Disordered" evidence="12">
    <location>
        <begin position="1"/>
        <end position="69"/>
    </location>
</feature>
<accession>A0A485MGG7</accession>
<keyword evidence="3" id="KW-0444">Lipid biosynthesis</keyword>
<evidence type="ECO:0000256" key="9">
    <source>
        <dbReference type="ARBA" id="ARBA00023136"/>
    </source>
</evidence>
<keyword evidence="7 11" id="KW-1133">Transmembrane helix</keyword>
<sequence>MTLTPPETCSPGRALGERTASAGASGHGGPAAGAQSAGSPASPETPFHNRRPTSLAHFLSPPTSTPRTSLQVQRSCWRLALRIQDLPVHSTNAHHTPAVPRGPRGLGLLGRKPSRRCPNLPGLCSGPWSPAGRGELLAEESPTPPLRLAMKTARKQWLEAISAYQFVLCFLFMGPFFSLLLLFLLFTPLWSFSVLYLVWLFLDWDTPNRGGRRFAFVKTWSMWKELRDYFPVKLVKTAELPPDRNYVIGGHPHGIMSAGIFTNFNTEMNDFSKHFPGIRLTLAGLSFIFYFPIYRDYTSSYGICSVNRRSLDFILSQPQPGQAVVIIIGGAQEALYAIPGRHHLILRNRKGFVRLALRHGASLVPVYSFGENDIFHLKAFAPGSWQYLCQVAFKKLTGYSPCIFWGRGLFSADSWGLLPFARPITTVVGRPIPVPQVLFPTEEEVNHYHRLYMQALETLFEEHKESCGVPASTHLNFI</sequence>
<evidence type="ECO:0000256" key="2">
    <source>
        <dbReference type="ARBA" id="ARBA00005420"/>
    </source>
</evidence>
<keyword evidence="14" id="KW-1185">Reference proteome</keyword>
<evidence type="ECO:0000256" key="1">
    <source>
        <dbReference type="ARBA" id="ARBA00004477"/>
    </source>
</evidence>
<evidence type="ECO:0000256" key="8">
    <source>
        <dbReference type="ARBA" id="ARBA00023098"/>
    </source>
</evidence>
<evidence type="ECO:0000256" key="3">
    <source>
        <dbReference type="ARBA" id="ARBA00022516"/>
    </source>
</evidence>
<dbReference type="Pfam" id="PF03982">
    <property type="entry name" value="DAGAT"/>
    <property type="match status" value="1"/>
</dbReference>